<name>A0A0E9S5K9_ANGAN</name>
<reference evidence="1" key="1">
    <citation type="submission" date="2014-11" db="EMBL/GenBank/DDBJ databases">
        <authorList>
            <person name="Amaro Gonzalez C."/>
        </authorList>
    </citation>
    <scope>NUCLEOTIDE SEQUENCE</scope>
</reference>
<organism evidence="1">
    <name type="scientific">Anguilla anguilla</name>
    <name type="common">European freshwater eel</name>
    <name type="synonym">Muraena anguilla</name>
    <dbReference type="NCBI Taxonomy" id="7936"/>
    <lineage>
        <taxon>Eukaryota</taxon>
        <taxon>Metazoa</taxon>
        <taxon>Chordata</taxon>
        <taxon>Craniata</taxon>
        <taxon>Vertebrata</taxon>
        <taxon>Euteleostomi</taxon>
        <taxon>Actinopterygii</taxon>
        <taxon>Neopterygii</taxon>
        <taxon>Teleostei</taxon>
        <taxon>Anguilliformes</taxon>
        <taxon>Anguillidae</taxon>
        <taxon>Anguilla</taxon>
    </lineage>
</organism>
<accession>A0A0E9S5K9</accession>
<proteinExistence type="predicted"/>
<dbReference type="EMBL" id="GBXM01072774">
    <property type="protein sequence ID" value="JAH35803.1"/>
    <property type="molecule type" value="Transcribed_RNA"/>
</dbReference>
<evidence type="ECO:0000313" key="1">
    <source>
        <dbReference type="EMBL" id="JAH35803.1"/>
    </source>
</evidence>
<protein>
    <submittedName>
        <fullName evidence="1">Uncharacterized protein</fullName>
    </submittedName>
</protein>
<reference evidence="1" key="2">
    <citation type="journal article" date="2015" name="Fish Shellfish Immunol.">
        <title>Early steps in the European eel (Anguilla anguilla)-Vibrio vulnificus interaction in the gills: Role of the RtxA13 toxin.</title>
        <authorList>
            <person name="Callol A."/>
            <person name="Pajuelo D."/>
            <person name="Ebbesson L."/>
            <person name="Teles M."/>
            <person name="MacKenzie S."/>
            <person name="Amaro C."/>
        </authorList>
    </citation>
    <scope>NUCLEOTIDE SEQUENCE</scope>
</reference>
<sequence>MTITSGLDKKLVHNLAVATGRFSYIIKEGIFNFLHFFQSMP</sequence>
<dbReference type="AlphaFoldDB" id="A0A0E9S5K9"/>